<evidence type="ECO:0000256" key="2">
    <source>
        <dbReference type="SAM" id="SignalP"/>
    </source>
</evidence>
<sequence>MAWNFLNFLVAVFCVGEVLLHRSAQFMQILNDLLQCAHGVVLGRVVLVIVHVLATHKVIYENDIGVAVPHAQRTIFYDESFLQGALPPENVLLVVVVPGKPVTVAHNVLRHTYPHWDQSRSAPAAYTGRCRPLTVPPLRQWRRGTPAAPPGKAGPPCRPSCERPCRCMTLLSRPRPARASAGHDTPSSWDQGAQTPPSAAPATTTTLPLPQPSRQLCQISNTAPRNPSTVDASTP</sequence>
<feature type="compositionally biased region" description="Pro residues" evidence="1">
    <location>
        <begin position="147"/>
        <end position="158"/>
    </location>
</feature>
<evidence type="ECO:0000313" key="4">
    <source>
        <dbReference type="Proteomes" id="UP000283634"/>
    </source>
</evidence>
<dbReference type="RefSeq" id="XP_029236422.1">
    <property type="nucleotide sequence ID" value="XM_029383711.1"/>
</dbReference>
<keyword evidence="2" id="KW-0732">Signal</keyword>
<feature type="region of interest" description="Disordered" evidence="1">
    <location>
        <begin position="176"/>
        <end position="235"/>
    </location>
</feature>
<feature type="region of interest" description="Disordered" evidence="1">
    <location>
        <begin position="137"/>
        <end position="159"/>
    </location>
</feature>
<protein>
    <submittedName>
        <fullName evidence="3">Uncharacterized protein</fullName>
    </submittedName>
</protein>
<evidence type="ECO:0000256" key="1">
    <source>
        <dbReference type="SAM" id="MobiDB-lite"/>
    </source>
</evidence>
<keyword evidence="4" id="KW-1185">Reference proteome</keyword>
<dbReference type="AlphaFoldDB" id="A0A3R7RFC3"/>
<feature type="chain" id="PRO_5018632694" evidence="2">
    <location>
        <begin position="21"/>
        <end position="235"/>
    </location>
</feature>
<dbReference type="EMBL" id="MKGL01000267">
    <property type="protein sequence ID" value="RNF01588.1"/>
    <property type="molecule type" value="Genomic_DNA"/>
</dbReference>
<accession>A0A3R7RFC3</accession>
<feature type="signal peptide" evidence="2">
    <location>
        <begin position="1"/>
        <end position="20"/>
    </location>
</feature>
<reference evidence="3 4" key="1">
    <citation type="journal article" date="2018" name="BMC Genomics">
        <title>Genomic comparison of Trypanosoma conorhini and Trypanosoma rangeli to Trypanosoma cruzi strains of high and low virulence.</title>
        <authorList>
            <person name="Bradwell K.R."/>
            <person name="Koparde V.N."/>
            <person name="Matveyev A.V."/>
            <person name="Serrano M.G."/>
            <person name="Alves J.M."/>
            <person name="Parikh H."/>
            <person name="Huang B."/>
            <person name="Lee V."/>
            <person name="Espinosa-Alvarez O."/>
            <person name="Ortiz P.A."/>
            <person name="Costa-Martins A.G."/>
            <person name="Teixeira M.M."/>
            <person name="Buck G.A."/>
        </authorList>
    </citation>
    <scope>NUCLEOTIDE SEQUENCE [LARGE SCALE GENOMIC DNA]</scope>
    <source>
        <strain evidence="3 4">AM80</strain>
    </source>
</reference>
<comment type="caution">
    <text evidence="3">The sequence shown here is derived from an EMBL/GenBank/DDBJ whole genome shotgun (WGS) entry which is preliminary data.</text>
</comment>
<dbReference type="GeneID" id="40330821"/>
<organism evidence="3 4">
    <name type="scientific">Trypanosoma rangeli</name>
    <dbReference type="NCBI Taxonomy" id="5698"/>
    <lineage>
        <taxon>Eukaryota</taxon>
        <taxon>Discoba</taxon>
        <taxon>Euglenozoa</taxon>
        <taxon>Kinetoplastea</taxon>
        <taxon>Metakinetoplastina</taxon>
        <taxon>Trypanosomatida</taxon>
        <taxon>Trypanosomatidae</taxon>
        <taxon>Trypanosoma</taxon>
        <taxon>Herpetosoma</taxon>
    </lineage>
</organism>
<name>A0A3R7RFC3_TRYRA</name>
<feature type="compositionally biased region" description="Low complexity" evidence="1">
    <location>
        <begin position="193"/>
        <end position="208"/>
    </location>
</feature>
<proteinExistence type="predicted"/>
<feature type="compositionally biased region" description="Polar residues" evidence="1">
    <location>
        <begin position="214"/>
        <end position="235"/>
    </location>
</feature>
<gene>
    <name evidence="3" type="ORF">TraAM80_06888</name>
</gene>
<dbReference type="Proteomes" id="UP000283634">
    <property type="component" value="Unassembled WGS sequence"/>
</dbReference>
<evidence type="ECO:0000313" key="3">
    <source>
        <dbReference type="EMBL" id="RNF01588.1"/>
    </source>
</evidence>